<evidence type="ECO:0000313" key="3">
    <source>
        <dbReference type="Proteomes" id="UP000028504"/>
    </source>
</evidence>
<feature type="transmembrane region" description="Helical" evidence="1">
    <location>
        <begin position="87"/>
        <end position="104"/>
    </location>
</feature>
<name>A0ABN4DD40_9CORY</name>
<reference evidence="2 3" key="1">
    <citation type="submission" date="2014-07" db="EMBL/GenBank/DDBJ databases">
        <title>Complete genome sequence of Corynebacterium atypicum DSM 44849: identifiction of the mycolic acid biosynthesis genes.</title>
        <authorList>
            <person name="Tippelt A."/>
            <person name="Mollmann S."/>
            <person name="Albersmeier A."/>
            <person name="Jaenicke S."/>
            <person name="Ruckert C."/>
            <person name="Tauch A."/>
        </authorList>
    </citation>
    <scope>NUCLEOTIDE SEQUENCE [LARGE SCALE GENOMIC DNA]</scope>
    <source>
        <strain evidence="2 3">R2070</strain>
    </source>
</reference>
<dbReference type="EMBL" id="CP008944">
    <property type="protein sequence ID" value="AIG64278.1"/>
    <property type="molecule type" value="Genomic_DNA"/>
</dbReference>
<keyword evidence="1" id="KW-0472">Membrane</keyword>
<proteinExistence type="predicted"/>
<keyword evidence="1" id="KW-0812">Transmembrane</keyword>
<evidence type="ECO:0000313" key="2">
    <source>
        <dbReference type="EMBL" id="AIG64278.1"/>
    </source>
</evidence>
<dbReference type="InterPro" id="IPR050583">
    <property type="entry name" value="Mycobacterial_A85_antigen"/>
</dbReference>
<gene>
    <name evidence="2" type="ORF">CATYP_06280</name>
</gene>
<dbReference type="SUPFAM" id="SSF53474">
    <property type="entry name" value="alpha/beta-Hydrolases"/>
    <property type="match status" value="1"/>
</dbReference>
<feature type="transmembrane region" description="Helical" evidence="1">
    <location>
        <begin position="33"/>
        <end position="58"/>
    </location>
</feature>
<dbReference type="PANTHER" id="PTHR48098:SF1">
    <property type="entry name" value="DIACYLGLYCEROL ACYLTRANSFERASE_MYCOLYLTRANSFERASE AG85A"/>
    <property type="match status" value="1"/>
</dbReference>
<dbReference type="InterPro" id="IPR000801">
    <property type="entry name" value="Esterase-like"/>
</dbReference>
<organism evidence="2 3">
    <name type="scientific">Corynebacterium atypicum</name>
    <dbReference type="NCBI Taxonomy" id="191610"/>
    <lineage>
        <taxon>Bacteria</taxon>
        <taxon>Bacillati</taxon>
        <taxon>Actinomycetota</taxon>
        <taxon>Actinomycetes</taxon>
        <taxon>Mycobacteriales</taxon>
        <taxon>Corynebacteriaceae</taxon>
        <taxon>Corynebacterium</taxon>
    </lineage>
</organism>
<dbReference type="Gene3D" id="3.40.50.1820">
    <property type="entry name" value="alpha/beta hydrolase"/>
    <property type="match status" value="1"/>
</dbReference>
<protein>
    <recommendedName>
        <fullName evidence="4">Esterase</fullName>
    </recommendedName>
</protein>
<dbReference type="Pfam" id="PF00756">
    <property type="entry name" value="Esterase"/>
    <property type="match status" value="1"/>
</dbReference>
<evidence type="ECO:0000256" key="1">
    <source>
        <dbReference type="SAM" id="Phobius"/>
    </source>
</evidence>
<keyword evidence="3" id="KW-1185">Reference proteome</keyword>
<accession>A0ABN4DD40</accession>
<keyword evidence="1" id="KW-1133">Transmembrane helix</keyword>
<dbReference type="InterPro" id="IPR029058">
    <property type="entry name" value="AB_hydrolase_fold"/>
</dbReference>
<feature type="transmembrane region" description="Helical" evidence="1">
    <location>
        <begin position="64"/>
        <end position="82"/>
    </location>
</feature>
<feature type="transmembrane region" description="Helical" evidence="1">
    <location>
        <begin position="6"/>
        <end position="26"/>
    </location>
</feature>
<sequence length="399" mass="42241">MSSPQLRPVFLALLILGGGGAVVALVRGGLARAAAITASVGLVGCAVWLAIEVAWHPFADRTDPTVYAVWTVVVLAVVAAAVGPRRVLAAVSVVLTILGASGWTNCIFQQYPTLRSLNPVPAAKRMSYAEFQHTTLPPQIDGRDAGALVSVTIPAQSDYTPREAFAYIPPAYWRAPFERLPVLILMAGNPGSPEQWFTNGDAERTADDFQAAHAGRAPIIVSVDGTGSLTANPGCTGSSMQYLAETAPETIARLFRSDEDRSHWTIGGLSYGGTCSLQVVTNHPGSFGAFLNFSGQAEPTLGTRRQTVDQLFGGDEAKFIAENPADILARRRFDGVAGKFIAGSADEESVAALKHLNQLARAAGMQTDYSEVPGGHSFEVWRAALRQTFGFAAQRGGIS</sequence>
<dbReference type="Proteomes" id="UP000028504">
    <property type="component" value="Chromosome"/>
</dbReference>
<evidence type="ECO:0008006" key="4">
    <source>
        <dbReference type="Google" id="ProtNLM"/>
    </source>
</evidence>
<dbReference type="PANTHER" id="PTHR48098">
    <property type="entry name" value="ENTEROCHELIN ESTERASE-RELATED"/>
    <property type="match status" value="1"/>
</dbReference>